<dbReference type="GO" id="GO:0004672">
    <property type="term" value="F:protein kinase activity"/>
    <property type="evidence" value="ECO:0007669"/>
    <property type="project" value="UniProtKB-ARBA"/>
</dbReference>
<protein>
    <submittedName>
        <fullName evidence="3">Chemotaxis protein histidine kinase</fullName>
    </submittedName>
</protein>
<keyword evidence="1" id="KW-0902">Two-component regulatory system</keyword>
<keyword evidence="4" id="KW-1185">Reference proteome</keyword>
<dbReference type="AlphaFoldDB" id="S9QS15"/>
<dbReference type="OrthoDB" id="7867809at2"/>
<dbReference type="STRING" id="1123237.Salmuc_05202"/>
<dbReference type="SUPFAM" id="SSF47226">
    <property type="entry name" value="Histidine-containing phosphotransfer domain, HPT domain"/>
    <property type="match status" value="1"/>
</dbReference>
<reference evidence="4" key="1">
    <citation type="journal article" date="2014" name="Stand. Genomic Sci.">
        <title>Genome sequence of the exopolysaccharide-producing Salipiger mucosus type strain (DSM 16094(T)), a moderately halophilic member of the Roseobacter clade.</title>
        <authorList>
            <person name="Riedel T."/>
            <person name="Spring S."/>
            <person name="Fiebig A."/>
            <person name="Petersen J."/>
            <person name="Kyrpides N.C."/>
            <person name="Goker M."/>
            <person name="Klenk H.P."/>
        </authorList>
    </citation>
    <scope>NUCLEOTIDE SEQUENCE [LARGE SCALE GENOMIC DNA]</scope>
    <source>
        <strain evidence="4">DSM 16094</strain>
    </source>
</reference>
<dbReference type="HOGENOM" id="CLU_164741_0_0_5"/>
<name>S9QS15_9RHOB</name>
<evidence type="ECO:0000313" key="4">
    <source>
        <dbReference type="Proteomes" id="UP000015347"/>
    </source>
</evidence>
<dbReference type="EMBL" id="APVH01000021">
    <property type="protein sequence ID" value="EPX82453.1"/>
    <property type="molecule type" value="Genomic_DNA"/>
</dbReference>
<evidence type="ECO:0000256" key="1">
    <source>
        <dbReference type="ARBA" id="ARBA00023012"/>
    </source>
</evidence>
<dbReference type="RefSeq" id="WP_020039484.1">
    <property type="nucleotide sequence ID" value="NZ_KE557275.1"/>
</dbReference>
<dbReference type="eggNOG" id="COG2198">
    <property type="taxonomic scope" value="Bacteria"/>
</dbReference>
<feature type="domain" description="HPt" evidence="2">
    <location>
        <begin position="21"/>
        <end position="96"/>
    </location>
</feature>
<sequence length="111" mass="11957">MIDWDRVAELHEEIGPEDFGEVVTLFLREVEMTLSELPSCRDSPPILGEQLHFLKGSALNLGFSALAALCETGEATAASGAAEAVDIAAIRAAYADSRLEFLHELPVRMAA</sequence>
<dbReference type="InterPro" id="IPR008207">
    <property type="entry name" value="Sig_transdc_His_kin_Hpt_dom"/>
</dbReference>
<evidence type="ECO:0000259" key="2">
    <source>
        <dbReference type="Pfam" id="PF01627"/>
    </source>
</evidence>
<organism evidence="3 4">
    <name type="scientific">Salipiger mucosus DSM 16094</name>
    <dbReference type="NCBI Taxonomy" id="1123237"/>
    <lineage>
        <taxon>Bacteria</taxon>
        <taxon>Pseudomonadati</taxon>
        <taxon>Pseudomonadota</taxon>
        <taxon>Alphaproteobacteria</taxon>
        <taxon>Rhodobacterales</taxon>
        <taxon>Roseobacteraceae</taxon>
        <taxon>Salipiger</taxon>
    </lineage>
</organism>
<dbReference type="GO" id="GO:0000160">
    <property type="term" value="P:phosphorelay signal transduction system"/>
    <property type="evidence" value="ECO:0007669"/>
    <property type="project" value="UniProtKB-KW"/>
</dbReference>
<accession>S9QS15</accession>
<comment type="caution">
    <text evidence="3">The sequence shown here is derived from an EMBL/GenBank/DDBJ whole genome shotgun (WGS) entry which is preliminary data.</text>
</comment>
<gene>
    <name evidence="3" type="ORF">Salmuc_05202</name>
</gene>
<dbReference type="Gene3D" id="1.20.120.160">
    <property type="entry name" value="HPT domain"/>
    <property type="match status" value="1"/>
</dbReference>
<dbReference type="Proteomes" id="UP000015347">
    <property type="component" value="Unassembled WGS sequence"/>
</dbReference>
<dbReference type="Pfam" id="PF01627">
    <property type="entry name" value="Hpt"/>
    <property type="match status" value="1"/>
</dbReference>
<dbReference type="InterPro" id="IPR036641">
    <property type="entry name" value="HPT_dom_sf"/>
</dbReference>
<proteinExistence type="predicted"/>
<keyword evidence="3" id="KW-0808">Transferase</keyword>
<keyword evidence="3" id="KW-0418">Kinase</keyword>
<evidence type="ECO:0000313" key="3">
    <source>
        <dbReference type="EMBL" id="EPX82453.1"/>
    </source>
</evidence>